<evidence type="ECO:0000313" key="2">
    <source>
        <dbReference type="EMBL" id="ACI23051.1"/>
    </source>
</evidence>
<gene>
    <name evidence="2" type="ORF">CBUD_0053a</name>
</gene>
<dbReference type="KEGG" id="cbd:CBUD_0053a"/>
<feature type="region of interest" description="Disordered" evidence="1">
    <location>
        <begin position="1"/>
        <end position="76"/>
    </location>
</feature>
<name>B5XHM1_COXBN</name>
<proteinExistence type="predicted"/>
<sequence>MHTPYQVKTVLKGKGLKEKQPGNSNFEFIIPQSSSSPRSFPSPRPSSSPRRRGSSAHVRSAPKARWIPACAGMTRG</sequence>
<accession>B5XHM1</accession>
<evidence type="ECO:0000313" key="3">
    <source>
        <dbReference type="Proteomes" id="UP000008555"/>
    </source>
</evidence>
<dbReference type="EMBL" id="CP000733">
    <property type="protein sequence ID" value="ACI23051.1"/>
    <property type="molecule type" value="Genomic_DNA"/>
</dbReference>
<evidence type="ECO:0000256" key="1">
    <source>
        <dbReference type="SAM" id="MobiDB-lite"/>
    </source>
</evidence>
<dbReference type="Proteomes" id="UP000008555">
    <property type="component" value="Chromosome"/>
</dbReference>
<protein>
    <submittedName>
        <fullName evidence="2">Uncharacterized protein</fullName>
    </submittedName>
</protein>
<dbReference type="AlphaFoldDB" id="B5XHM1"/>
<organism evidence="2 3">
    <name type="scientific">Coxiella burnetii (strain Dugway 5J108-111)</name>
    <dbReference type="NCBI Taxonomy" id="434922"/>
    <lineage>
        <taxon>Bacteria</taxon>
        <taxon>Pseudomonadati</taxon>
        <taxon>Pseudomonadota</taxon>
        <taxon>Gammaproteobacteria</taxon>
        <taxon>Legionellales</taxon>
        <taxon>Coxiellaceae</taxon>
        <taxon>Coxiella</taxon>
    </lineage>
</organism>
<dbReference type="HOGENOM" id="CLU_198868_0_0_6"/>
<reference evidence="2 3" key="1">
    <citation type="journal article" date="2009" name="Infect. Immun.">
        <title>Comparative genomics reveal extensive transposon-mediated genomic plasticity and diversity among potential effector proteins within the genus Coxiella.</title>
        <authorList>
            <person name="Beare P.A."/>
            <person name="Unsworth N."/>
            <person name="Andoh M."/>
            <person name="Voth D.E."/>
            <person name="Omsland A."/>
            <person name="Gilk S.D."/>
            <person name="Williams K.P."/>
            <person name="Sobral B.W."/>
            <person name="Kupko J.J.III."/>
            <person name="Porcella S.F."/>
            <person name="Samuel J.E."/>
            <person name="Heinzen R.A."/>
        </authorList>
    </citation>
    <scope>NUCLEOTIDE SEQUENCE [LARGE SCALE GENOMIC DNA]</scope>
    <source>
        <strain evidence="2 3">Dugway 5J108-111</strain>
    </source>
</reference>